<dbReference type="SUPFAM" id="SSF46785">
    <property type="entry name" value="Winged helix' DNA-binding domain"/>
    <property type="match status" value="1"/>
</dbReference>
<keyword evidence="2" id="KW-0238">DNA-binding</keyword>
<evidence type="ECO:0000256" key="1">
    <source>
        <dbReference type="ARBA" id="ARBA00023015"/>
    </source>
</evidence>
<dbReference type="GO" id="GO:0003677">
    <property type="term" value="F:DNA binding"/>
    <property type="evidence" value="ECO:0007669"/>
    <property type="project" value="UniProtKB-KW"/>
</dbReference>
<protein>
    <submittedName>
        <fullName evidence="5">Transcriptional regulator</fullName>
    </submittedName>
</protein>
<keyword evidence="6" id="KW-1185">Reference proteome</keyword>
<gene>
    <name evidence="5" type="ORF">GCM10010196_04050</name>
</gene>
<proteinExistence type="predicted"/>
<reference evidence="5" key="1">
    <citation type="journal article" date="2014" name="Int. J. Syst. Evol. Microbiol.">
        <title>Complete genome sequence of Corynebacterium casei LMG S-19264T (=DSM 44701T), isolated from a smear-ripened cheese.</title>
        <authorList>
            <consortium name="US DOE Joint Genome Institute (JGI-PGF)"/>
            <person name="Walter F."/>
            <person name="Albersmeier A."/>
            <person name="Kalinowski J."/>
            <person name="Ruckert C."/>
        </authorList>
    </citation>
    <scope>NUCLEOTIDE SEQUENCE</scope>
    <source>
        <strain evidence="5">JCM 3346</strain>
    </source>
</reference>
<evidence type="ECO:0000313" key="6">
    <source>
        <dbReference type="Proteomes" id="UP000610303"/>
    </source>
</evidence>
<dbReference type="Gene3D" id="1.10.10.10">
    <property type="entry name" value="Winged helix-like DNA-binding domain superfamily/Winged helix DNA-binding domain"/>
    <property type="match status" value="1"/>
</dbReference>
<keyword evidence="3" id="KW-0804">Transcription</keyword>
<sequence length="249" mass="26744">MSEHATATAAPRQLGRTAARAKDAIRELIEAGVFEPGQKLPGERELAERVSVSRVVLRDALASLERDGLLESSPWRGWFVTAPHMAERVALQSFTEMALARGLRPGARVHRSEVRPASLGEAGSLALAPASPVLEVHRVRTLDEVPICYDVSIIPAQRAVGLEPEMLEDASLYGTLESVCGLRVVRSDYTVRAEAADEAIAAALGIAAGAPVLVGEETASELSGTPVLLGRVTYRHDAYEFQATLYRPN</sequence>
<dbReference type="PROSITE" id="PS50949">
    <property type="entry name" value="HTH_GNTR"/>
    <property type="match status" value="1"/>
</dbReference>
<dbReference type="SUPFAM" id="SSF64288">
    <property type="entry name" value="Chorismate lyase-like"/>
    <property type="match status" value="1"/>
</dbReference>
<dbReference type="SMART" id="SM00345">
    <property type="entry name" value="HTH_GNTR"/>
    <property type="match status" value="1"/>
</dbReference>
<dbReference type="InterPro" id="IPR000524">
    <property type="entry name" value="Tscrpt_reg_HTH_GntR"/>
</dbReference>
<dbReference type="PANTHER" id="PTHR44846">
    <property type="entry name" value="MANNOSYL-D-GLYCERATE TRANSPORT/METABOLISM SYSTEM REPRESSOR MNGR-RELATED"/>
    <property type="match status" value="1"/>
</dbReference>
<name>A0A918CAD7_AGRME</name>
<dbReference type="RefSeq" id="WP_189083641.1">
    <property type="nucleotide sequence ID" value="NZ_BMRJ01000001.1"/>
</dbReference>
<reference evidence="5" key="2">
    <citation type="submission" date="2020-09" db="EMBL/GenBank/DDBJ databases">
        <authorList>
            <person name="Sun Q."/>
            <person name="Ohkuma M."/>
        </authorList>
    </citation>
    <scope>NUCLEOTIDE SEQUENCE</scope>
    <source>
        <strain evidence="5">JCM 3346</strain>
    </source>
</reference>
<dbReference type="GO" id="GO:0003700">
    <property type="term" value="F:DNA-binding transcription factor activity"/>
    <property type="evidence" value="ECO:0007669"/>
    <property type="project" value="InterPro"/>
</dbReference>
<dbReference type="InterPro" id="IPR036390">
    <property type="entry name" value="WH_DNA-bd_sf"/>
</dbReference>
<comment type="caution">
    <text evidence="5">The sequence shown here is derived from an EMBL/GenBank/DDBJ whole genome shotgun (WGS) entry which is preliminary data.</text>
</comment>
<dbReference type="Pfam" id="PF07702">
    <property type="entry name" value="UTRA"/>
    <property type="match status" value="1"/>
</dbReference>
<dbReference type="InterPro" id="IPR036388">
    <property type="entry name" value="WH-like_DNA-bd_sf"/>
</dbReference>
<dbReference type="InterPro" id="IPR050679">
    <property type="entry name" value="Bact_HTH_transcr_reg"/>
</dbReference>
<keyword evidence="1" id="KW-0805">Transcription regulation</keyword>
<dbReference type="AlphaFoldDB" id="A0A918CAD7"/>
<dbReference type="Gene3D" id="3.40.1410.10">
    <property type="entry name" value="Chorismate lyase-like"/>
    <property type="match status" value="1"/>
</dbReference>
<dbReference type="SMART" id="SM00866">
    <property type="entry name" value="UTRA"/>
    <property type="match status" value="1"/>
</dbReference>
<dbReference type="InterPro" id="IPR028978">
    <property type="entry name" value="Chorismate_lyase_/UTRA_dom_sf"/>
</dbReference>
<dbReference type="EMBL" id="BMRJ01000001">
    <property type="protein sequence ID" value="GGR14611.1"/>
    <property type="molecule type" value="Genomic_DNA"/>
</dbReference>
<accession>A0A918CAD7</accession>
<dbReference type="Proteomes" id="UP000610303">
    <property type="component" value="Unassembled WGS sequence"/>
</dbReference>
<feature type="domain" description="HTH gntR-type" evidence="4">
    <location>
        <begin position="15"/>
        <end position="83"/>
    </location>
</feature>
<evidence type="ECO:0000259" key="4">
    <source>
        <dbReference type="PROSITE" id="PS50949"/>
    </source>
</evidence>
<organism evidence="5 6">
    <name type="scientific">Agromyces mediolanus</name>
    <name type="common">Corynebacterium mediolanum</name>
    <dbReference type="NCBI Taxonomy" id="41986"/>
    <lineage>
        <taxon>Bacteria</taxon>
        <taxon>Bacillati</taxon>
        <taxon>Actinomycetota</taxon>
        <taxon>Actinomycetes</taxon>
        <taxon>Micrococcales</taxon>
        <taxon>Microbacteriaceae</taxon>
        <taxon>Agromyces</taxon>
    </lineage>
</organism>
<evidence type="ECO:0000313" key="5">
    <source>
        <dbReference type="EMBL" id="GGR14611.1"/>
    </source>
</evidence>
<dbReference type="CDD" id="cd07377">
    <property type="entry name" value="WHTH_GntR"/>
    <property type="match status" value="1"/>
</dbReference>
<evidence type="ECO:0000256" key="3">
    <source>
        <dbReference type="ARBA" id="ARBA00023163"/>
    </source>
</evidence>
<dbReference type="InterPro" id="IPR011663">
    <property type="entry name" value="UTRA"/>
</dbReference>
<dbReference type="Pfam" id="PF00392">
    <property type="entry name" value="GntR"/>
    <property type="match status" value="1"/>
</dbReference>
<evidence type="ECO:0000256" key="2">
    <source>
        <dbReference type="ARBA" id="ARBA00023125"/>
    </source>
</evidence>
<dbReference type="PRINTS" id="PR00035">
    <property type="entry name" value="HTHGNTR"/>
</dbReference>